<accession>A0A4Q5JAG2</accession>
<gene>
    <name evidence="3" type="ORF">ETU37_00505</name>
</gene>
<feature type="compositionally biased region" description="Basic and acidic residues" evidence="1">
    <location>
        <begin position="59"/>
        <end position="69"/>
    </location>
</feature>
<protein>
    <submittedName>
        <fullName evidence="3">Uncharacterized protein</fullName>
    </submittedName>
</protein>
<evidence type="ECO:0000313" key="3">
    <source>
        <dbReference type="EMBL" id="RYU15634.1"/>
    </source>
</evidence>
<organism evidence="3 4">
    <name type="scientific">Nocardioides iriomotensis</name>
    <dbReference type="NCBI Taxonomy" id="715784"/>
    <lineage>
        <taxon>Bacteria</taxon>
        <taxon>Bacillati</taxon>
        <taxon>Actinomycetota</taxon>
        <taxon>Actinomycetes</taxon>
        <taxon>Propionibacteriales</taxon>
        <taxon>Nocardioidaceae</taxon>
        <taxon>Nocardioides</taxon>
    </lineage>
</organism>
<keyword evidence="4" id="KW-1185">Reference proteome</keyword>
<sequence length="328" mass="35614">MLVLLTVTLLAAAPLGLMISDGDEGPAPGHRPPPEAGYFQLVPAGSWAQLPDDPTCEARVHRSTWEPRPDNSAPNRTVPDQDAVRAALASRPRSGEAEGYDPRFDSWLLARVTGRHTGTTDENIQWAACKWGLPDNLLRAIAVRESTWYQGEQYPAGRCVPTLGCGDMVEDADAATRVYCRGLSRFGHDYQADQGVGVCPKTFSITGVMAWQDPRWGVMDGNQNGTFPFSRDSTAFALDYLGSFLRGCYEGWVPWLATTGDGSYAAGDLDGCVGAWYAGEWRSPPALEYLGLVEQAEEDHTWLSVEFGLHDPPCSPTYGCPVGPGRAD</sequence>
<evidence type="ECO:0000256" key="1">
    <source>
        <dbReference type="SAM" id="MobiDB-lite"/>
    </source>
</evidence>
<dbReference type="EMBL" id="SDPU01000001">
    <property type="protein sequence ID" value="RYU15634.1"/>
    <property type="molecule type" value="Genomic_DNA"/>
</dbReference>
<keyword evidence="2" id="KW-0732">Signal</keyword>
<feature type="region of interest" description="Disordered" evidence="1">
    <location>
        <begin position="59"/>
        <end position="99"/>
    </location>
</feature>
<dbReference type="Proteomes" id="UP000291189">
    <property type="component" value="Unassembled WGS sequence"/>
</dbReference>
<dbReference type="OrthoDB" id="3806316at2"/>
<dbReference type="RefSeq" id="WP_129984917.1">
    <property type="nucleotide sequence ID" value="NZ_SDPU01000001.1"/>
</dbReference>
<feature type="chain" id="PRO_5039486563" evidence="2">
    <location>
        <begin position="20"/>
        <end position="328"/>
    </location>
</feature>
<evidence type="ECO:0000313" key="4">
    <source>
        <dbReference type="Proteomes" id="UP000291189"/>
    </source>
</evidence>
<proteinExistence type="predicted"/>
<feature type="signal peptide" evidence="2">
    <location>
        <begin position="1"/>
        <end position="19"/>
    </location>
</feature>
<reference evidence="3 4" key="1">
    <citation type="submission" date="2019-01" db="EMBL/GenBank/DDBJ databases">
        <title>Nocardioides guangzhouensis sp. nov., an actinobacterium isolated from soil.</title>
        <authorList>
            <person name="Fu Y."/>
            <person name="Cai Y."/>
            <person name="Lin Z."/>
            <person name="Chen P."/>
        </authorList>
    </citation>
    <scope>NUCLEOTIDE SEQUENCE [LARGE SCALE GENOMIC DNA]</scope>
    <source>
        <strain evidence="3 4">NBRC 105384</strain>
    </source>
</reference>
<dbReference type="AlphaFoldDB" id="A0A4Q5JAG2"/>
<comment type="caution">
    <text evidence="3">The sequence shown here is derived from an EMBL/GenBank/DDBJ whole genome shotgun (WGS) entry which is preliminary data.</text>
</comment>
<name>A0A4Q5JAG2_9ACTN</name>
<evidence type="ECO:0000256" key="2">
    <source>
        <dbReference type="SAM" id="SignalP"/>
    </source>
</evidence>